<accession>A0ABQ4E7W3</accession>
<name>A0ABQ4E7W3_9ACTN</name>
<dbReference type="InterPro" id="IPR006059">
    <property type="entry name" value="SBP"/>
</dbReference>
<evidence type="ECO:0000313" key="2">
    <source>
        <dbReference type="EMBL" id="GIG90809.1"/>
    </source>
</evidence>
<sequence length="485" mass="51149">MVNEVGPVDDRRLGQELAATLTEAQHALPAAGPEAIGAIRARYRRKRRQRAGLAGAAVAVLVLAVSLTGAQLTRGGGVPPVPPAEDGSRGVLRVWAVTPPDADPALRKLVNRYNRTAEVDVELTTFGNEDYKEKLRTSVGTADGPDVFASWGGANLHRLAREGLLTDLTPVRDEPGVGDRFLPSALAGGVVDGRQYGIPMSGTHPVVLFYHRGVFADAGVRPPRDYAELLSLVETFKGRGITPISLGGAQGWTELMWVMYLAERTGGPGTTADIIAGRPDAWSKPAVQQALREARALAERGAFGANFASIGYDDGDASRRLAIGEAAMQLMGTWEYPTQLARNPDFVADGDLGFVPFPAVSGGAGDPADLVGVPTNYFSVAAGSPHRAAALEFVRAASSDDYVADLVADGEVPPVTDAAERLRGTEHAEFATSVHELVARAPSYGLAWDQALEPKAATALTANLQRLFRAELTPEQFAAAMAATG</sequence>
<keyword evidence="1" id="KW-0812">Transmembrane</keyword>
<evidence type="ECO:0000313" key="3">
    <source>
        <dbReference type="Proteomes" id="UP000646749"/>
    </source>
</evidence>
<protein>
    <submittedName>
        <fullName evidence="2">Sugar-binding protein</fullName>
    </submittedName>
</protein>
<proteinExistence type="predicted"/>
<comment type="caution">
    <text evidence="2">The sequence shown here is derived from an EMBL/GenBank/DDBJ whole genome shotgun (WGS) entry which is preliminary data.</text>
</comment>
<organism evidence="2 3">
    <name type="scientific">Plantactinospora endophytica</name>
    <dbReference type="NCBI Taxonomy" id="673535"/>
    <lineage>
        <taxon>Bacteria</taxon>
        <taxon>Bacillati</taxon>
        <taxon>Actinomycetota</taxon>
        <taxon>Actinomycetes</taxon>
        <taxon>Micromonosporales</taxon>
        <taxon>Micromonosporaceae</taxon>
        <taxon>Plantactinospora</taxon>
    </lineage>
</organism>
<dbReference type="Gene3D" id="3.40.190.10">
    <property type="entry name" value="Periplasmic binding protein-like II"/>
    <property type="match status" value="2"/>
</dbReference>
<dbReference type="PANTHER" id="PTHR43649">
    <property type="entry name" value="ARABINOSE-BINDING PROTEIN-RELATED"/>
    <property type="match status" value="1"/>
</dbReference>
<gene>
    <name evidence="2" type="ORF">Pen02_57450</name>
</gene>
<keyword evidence="1" id="KW-0472">Membrane</keyword>
<dbReference type="Pfam" id="PF01547">
    <property type="entry name" value="SBP_bac_1"/>
    <property type="match status" value="1"/>
</dbReference>
<reference evidence="2 3" key="1">
    <citation type="submission" date="2021-01" db="EMBL/GenBank/DDBJ databases">
        <title>Whole genome shotgun sequence of Plantactinospora endophytica NBRC 110450.</title>
        <authorList>
            <person name="Komaki H."/>
            <person name="Tamura T."/>
        </authorList>
    </citation>
    <scope>NUCLEOTIDE SEQUENCE [LARGE SCALE GENOMIC DNA]</scope>
    <source>
        <strain evidence="2 3">NBRC 110450</strain>
    </source>
</reference>
<dbReference type="EMBL" id="BONW01000030">
    <property type="protein sequence ID" value="GIG90809.1"/>
    <property type="molecule type" value="Genomic_DNA"/>
</dbReference>
<evidence type="ECO:0000256" key="1">
    <source>
        <dbReference type="SAM" id="Phobius"/>
    </source>
</evidence>
<keyword evidence="1" id="KW-1133">Transmembrane helix</keyword>
<feature type="transmembrane region" description="Helical" evidence="1">
    <location>
        <begin position="51"/>
        <end position="72"/>
    </location>
</feature>
<dbReference type="Proteomes" id="UP000646749">
    <property type="component" value="Unassembled WGS sequence"/>
</dbReference>
<dbReference type="RefSeq" id="WP_203869223.1">
    <property type="nucleotide sequence ID" value="NZ_BONW01000030.1"/>
</dbReference>
<dbReference type="SUPFAM" id="SSF53850">
    <property type="entry name" value="Periplasmic binding protein-like II"/>
    <property type="match status" value="1"/>
</dbReference>
<keyword evidence="3" id="KW-1185">Reference proteome</keyword>
<dbReference type="InterPro" id="IPR050490">
    <property type="entry name" value="Bact_solute-bd_prot1"/>
</dbReference>
<dbReference type="PANTHER" id="PTHR43649:SF14">
    <property type="entry name" value="BLR3389 PROTEIN"/>
    <property type="match status" value="1"/>
</dbReference>